<keyword evidence="1" id="KW-0812">Transmembrane</keyword>
<feature type="transmembrane region" description="Helical" evidence="1">
    <location>
        <begin position="200"/>
        <end position="217"/>
    </location>
</feature>
<evidence type="ECO:0000313" key="3">
    <source>
        <dbReference type="EMBL" id="MBA9077738.1"/>
    </source>
</evidence>
<feature type="transmembrane region" description="Helical" evidence="1">
    <location>
        <begin position="148"/>
        <end position="166"/>
    </location>
</feature>
<name>A0A839GTK2_9BACT</name>
<evidence type="ECO:0000259" key="2">
    <source>
        <dbReference type="Pfam" id="PF19830"/>
    </source>
</evidence>
<dbReference type="EMBL" id="JACJIQ010000008">
    <property type="protein sequence ID" value="MBA9077738.1"/>
    <property type="molecule type" value="Genomic_DNA"/>
</dbReference>
<comment type="caution">
    <text evidence="3">The sequence shown here is derived from an EMBL/GenBank/DDBJ whole genome shotgun (WGS) entry which is preliminary data.</text>
</comment>
<keyword evidence="4" id="KW-1185">Reference proteome</keyword>
<keyword evidence="1" id="KW-1133">Transmembrane helix</keyword>
<feature type="transmembrane region" description="Helical" evidence="1">
    <location>
        <begin position="377"/>
        <end position="397"/>
    </location>
</feature>
<dbReference type="AlphaFoldDB" id="A0A839GTK2"/>
<dbReference type="Pfam" id="PF19830">
    <property type="entry name" value="DUF6311"/>
    <property type="match status" value="1"/>
</dbReference>
<proteinExistence type="predicted"/>
<reference evidence="3 4" key="1">
    <citation type="submission" date="2020-08" db="EMBL/GenBank/DDBJ databases">
        <title>Genomic Encyclopedia of Type Strains, Phase IV (KMG-IV): sequencing the most valuable type-strain genomes for metagenomic binning, comparative biology and taxonomic classification.</title>
        <authorList>
            <person name="Goeker M."/>
        </authorList>
    </citation>
    <scope>NUCLEOTIDE SEQUENCE [LARGE SCALE GENOMIC DNA]</scope>
    <source>
        <strain evidence="3 4">DSM 29854</strain>
    </source>
</reference>
<feature type="transmembrane region" description="Helical" evidence="1">
    <location>
        <begin position="409"/>
        <end position="428"/>
    </location>
</feature>
<dbReference type="RefSeq" id="WP_182513168.1">
    <property type="nucleotide sequence ID" value="NZ_JACJIQ010000008.1"/>
</dbReference>
<accession>A0A839GTK2</accession>
<organism evidence="3 4">
    <name type="scientific">Rufibacter quisquiliarum</name>
    <dbReference type="NCBI Taxonomy" id="1549639"/>
    <lineage>
        <taxon>Bacteria</taxon>
        <taxon>Pseudomonadati</taxon>
        <taxon>Bacteroidota</taxon>
        <taxon>Cytophagia</taxon>
        <taxon>Cytophagales</taxon>
        <taxon>Hymenobacteraceae</taxon>
        <taxon>Rufibacter</taxon>
    </lineage>
</organism>
<feature type="transmembrane region" description="Helical" evidence="1">
    <location>
        <begin position="178"/>
        <end position="194"/>
    </location>
</feature>
<feature type="transmembrane region" description="Helical" evidence="1">
    <location>
        <begin position="335"/>
        <end position="357"/>
    </location>
</feature>
<gene>
    <name evidence="3" type="ORF">FHS90_002456</name>
</gene>
<keyword evidence="1" id="KW-0472">Membrane</keyword>
<feature type="domain" description="DUF6311" evidence="2">
    <location>
        <begin position="12"/>
        <end position="406"/>
    </location>
</feature>
<dbReference type="Proteomes" id="UP000563094">
    <property type="component" value="Unassembled WGS sequence"/>
</dbReference>
<dbReference type="InterPro" id="IPR046278">
    <property type="entry name" value="DUF6311"/>
</dbReference>
<feature type="transmembrane region" description="Helical" evidence="1">
    <location>
        <begin position="224"/>
        <end position="243"/>
    </location>
</feature>
<feature type="transmembrane region" description="Helical" evidence="1">
    <location>
        <begin position="125"/>
        <end position="142"/>
    </location>
</feature>
<evidence type="ECO:0000256" key="1">
    <source>
        <dbReference type="SAM" id="Phobius"/>
    </source>
</evidence>
<sequence>MKTNTKALLGLLIGTVALLYLFWGSTLFDARLNMFGFGGDGTKNYYTFLYYLKADNGTHFSGMNYPYGDHVVFTDNQPIVAFISKWWHNHVSPVYPGGLAVINGLMIWSVVPTVLLLFLLLRRSLLSVPVAAVAALAIAFLSPQHIRLGAHYALAYSFVIPLHWYLLVRMQESRRHRLSWTIALTAAACFTGLLHPYYLAMHALFLLSYAVVVFLYRRRSAGRLVLLTVAAALLPILLFKTWLSLTDIITDRPDTPNGFFGGRANVQGMLLPSMGSVHEWIQHYLVQLTSYSVETFVYIGLAGSLCILLTLVKFSKGIKNRKRKRLFTPTLPAPLQFTVGASILVLLFAFAIPLKFFSAAILDYLPLVKQFRAISRFAWIFYYIIAVYGAFYFYRLYRLWRMKGARVKAYALVAAIFLFWGFEAWDYYGRLTPNLRNQLGKDFISSETESFVDYLHTAGVSPADFQAIVPLPYYTAGSEKLEINHGLSVDRSMQASLHTGLPITAFMMSRTSLAQSMQQMQLLSSDLITKELLPHLPNRKPLLLVVVPDSLNPSEKRLMQKGQKLFSNASFSLYSLSLDSLAATEKPQAAAFFAQNKAQLHQQGSLYLTQDRKDYLLRDFTDQPEAEEGLYDAGGALVPRKGYQLLLDSLPHANDTTLYEVSLWVNLKNAQDAPSMACFVMKQDWEVMANQEVSAKTSSEIVGSWVRLSTQVPVKPGQKLEVRVNGRGATADHFMVKPASLDIYRYTPKGKLLKNNYLLQD</sequence>
<feature type="transmembrane region" description="Helical" evidence="1">
    <location>
        <begin position="295"/>
        <end position="314"/>
    </location>
</feature>
<protein>
    <recommendedName>
        <fullName evidence="2">DUF6311 domain-containing protein</fullName>
    </recommendedName>
</protein>
<feature type="transmembrane region" description="Helical" evidence="1">
    <location>
        <begin position="94"/>
        <end position="118"/>
    </location>
</feature>
<evidence type="ECO:0000313" key="4">
    <source>
        <dbReference type="Proteomes" id="UP000563094"/>
    </source>
</evidence>